<protein>
    <submittedName>
        <fullName evidence="3">Uncharacterized protein</fullName>
    </submittedName>
</protein>
<evidence type="ECO:0000256" key="2">
    <source>
        <dbReference type="SAM" id="MobiDB-lite"/>
    </source>
</evidence>
<proteinExistence type="predicted"/>
<accession>A0A0V0R5M5</accession>
<feature type="region of interest" description="Disordered" evidence="2">
    <location>
        <begin position="1"/>
        <end position="40"/>
    </location>
</feature>
<comment type="caution">
    <text evidence="3">The sequence shown here is derived from an EMBL/GenBank/DDBJ whole genome shotgun (WGS) entry which is preliminary data.</text>
</comment>
<keyword evidence="1" id="KW-0175">Coiled coil</keyword>
<dbReference type="InParanoid" id="A0A0V0R5M5"/>
<name>A0A0V0R5M5_PSEPJ</name>
<reference evidence="3 4" key="1">
    <citation type="journal article" date="2015" name="Sci. Rep.">
        <title>Genome of the facultative scuticociliatosis pathogen Pseudocohnilembus persalinus provides insight into its virulence through horizontal gene transfer.</title>
        <authorList>
            <person name="Xiong J."/>
            <person name="Wang G."/>
            <person name="Cheng J."/>
            <person name="Tian M."/>
            <person name="Pan X."/>
            <person name="Warren A."/>
            <person name="Jiang C."/>
            <person name="Yuan D."/>
            <person name="Miao W."/>
        </authorList>
    </citation>
    <scope>NUCLEOTIDE SEQUENCE [LARGE SCALE GENOMIC DNA]</scope>
    <source>
        <strain evidence="3">36N120E</strain>
    </source>
</reference>
<dbReference type="Proteomes" id="UP000054937">
    <property type="component" value="Unassembled WGS sequence"/>
</dbReference>
<feature type="coiled-coil region" evidence="1">
    <location>
        <begin position="275"/>
        <end position="303"/>
    </location>
</feature>
<organism evidence="3 4">
    <name type="scientific">Pseudocohnilembus persalinus</name>
    <name type="common">Ciliate</name>
    <dbReference type="NCBI Taxonomy" id="266149"/>
    <lineage>
        <taxon>Eukaryota</taxon>
        <taxon>Sar</taxon>
        <taxon>Alveolata</taxon>
        <taxon>Ciliophora</taxon>
        <taxon>Intramacronucleata</taxon>
        <taxon>Oligohymenophorea</taxon>
        <taxon>Scuticociliatia</taxon>
        <taxon>Philasterida</taxon>
        <taxon>Pseudocohnilembidae</taxon>
        <taxon>Pseudocohnilembus</taxon>
    </lineage>
</organism>
<evidence type="ECO:0000313" key="4">
    <source>
        <dbReference type="Proteomes" id="UP000054937"/>
    </source>
</evidence>
<sequence length="325" mass="39197">MDEQVKKFKSSIKQQADSEDKNINNKNKNKSKKINDPENPDFIYQKIREQGFDKKNYSEFQEEFGFMDKLQLVKKYSDQKEKGKKDKTEIIQEYLHNMKQKNLRAPIFTIKLLQNLQKDIEFYVLNINQFQNQPQKQDQIISFYEKLNTAFQTLDIIYDQMMYSDKYSVLYPQFYENLSIIYTSIYDLIMQQNQNNSTEQFKVEWQAIILKQANFIFKNCQNIQEASQLLYIISKFHIQKVQQQNLLFSQNDQLSEKSQKQHYNQQYENIKNLIVNDVKEIILSQIQEIKKLNEKQIEQSNQEITRTQFNKFRIEQSQIIAQNML</sequence>
<keyword evidence="4" id="KW-1185">Reference proteome</keyword>
<dbReference type="AlphaFoldDB" id="A0A0V0R5M5"/>
<gene>
    <name evidence="3" type="ORF">PPERSA_12239</name>
</gene>
<evidence type="ECO:0000256" key="1">
    <source>
        <dbReference type="SAM" id="Coils"/>
    </source>
</evidence>
<dbReference type="EMBL" id="LDAU01000048">
    <property type="protein sequence ID" value="KRX09496.1"/>
    <property type="molecule type" value="Genomic_DNA"/>
</dbReference>
<evidence type="ECO:0000313" key="3">
    <source>
        <dbReference type="EMBL" id="KRX09496.1"/>
    </source>
</evidence>